<evidence type="ECO:0000313" key="4">
    <source>
        <dbReference type="Proteomes" id="UP000198582"/>
    </source>
</evidence>
<feature type="region of interest" description="Disordered" evidence="1">
    <location>
        <begin position="1"/>
        <end position="25"/>
    </location>
</feature>
<dbReference type="InterPro" id="IPR007393">
    <property type="entry name" value="YlxR_dom"/>
</dbReference>
<dbReference type="PANTHER" id="PTHR34215:SF1">
    <property type="entry name" value="YLXR DOMAIN-CONTAINING PROTEIN"/>
    <property type="match status" value="1"/>
</dbReference>
<feature type="compositionally biased region" description="Low complexity" evidence="1">
    <location>
        <begin position="114"/>
        <end position="124"/>
    </location>
</feature>
<dbReference type="STRING" id="394193.SAMN04489732_104145"/>
<dbReference type="PANTHER" id="PTHR34215">
    <property type="entry name" value="BLL0784 PROTEIN"/>
    <property type="match status" value="1"/>
</dbReference>
<dbReference type="Gene3D" id="3.30.1230.10">
    <property type="entry name" value="YlxR-like"/>
    <property type="match status" value="1"/>
</dbReference>
<evidence type="ECO:0000259" key="2">
    <source>
        <dbReference type="Pfam" id="PF04296"/>
    </source>
</evidence>
<gene>
    <name evidence="3" type="ORF">SAMN04489732_104145</name>
</gene>
<dbReference type="EMBL" id="FOEF01000004">
    <property type="protein sequence ID" value="SEP16312.1"/>
    <property type="molecule type" value="Genomic_DNA"/>
</dbReference>
<evidence type="ECO:0000256" key="1">
    <source>
        <dbReference type="SAM" id="MobiDB-lite"/>
    </source>
</evidence>
<keyword evidence="4" id="KW-1185">Reference proteome</keyword>
<feature type="domain" description="YlxR" evidence="2">
    <location>
        <begin position="29"/>
        <end position="91"/>
    </location>
</feature>
<dbReference type="InterPro" id="IPR037465">
    <property type="entry name" value="YlxR"/>
</dbReference>
<dbReference type="SUPFAM" id="SSF64376">
    <property type="entry name" value="YlxR-like"/>
    <property type="match status" value="1"/>
</dbReference>
<dbReference type="Pfam" id="PF04296">
    <property type="entry name" value="YlxR"/>
    <property type="match status" value="1"/>
</dbReference>
<reference evidence="3 4" key="1">
    <citation type="submission" date="2016-10" db="EMBL/GenBank/DDBJ databases">
        <authorList>
            <person name="de Groot N.N."/>
        </authorList>
    </citation>
    <scope>NUCLEOTIDE SEQUENCE [LARGE SCALE GENOMIC DNA]</scope>
    <source>
        <strain evidence="3 4">DSM 44993</strain>
    </source>
</reference>
<dbReference type="Proteomes" id="UP000198582">
    <property type="component" value="Unassembled WGS sequence"/>
</dbReference>
<dbReference type="AlphaFoldDB" id="A0A1H8VLI5"/>
<accession>A0A1H8VLI5</accession>
<protein>
    <recommendedName>
        <fullName evidence="2">YlxR domain-containing protein</fullName>
    </recommendedName>
</protein>
<dbReference type="InterPro" id="IPR035931">
    <property type="entry name" value="YlxR-like_sf"/>
</dbReference>
<proteinExistence type="predicted"/>
<organism evidence="3 4">
    <name type="scientific">Amycolatopsis saalfeldensis</name>
    <dbReference type="NCBI Taxonomy" id="394193"/>
    <lineage>
        <taxon>Bacteria</taxon>
        <taxon>Bacillati</taxon>
        <taxon>Actinomycetota</taxon>
        <taxon>Actinomycetes</taxon>
        <taxon>Pseudonocardiales</taxon>
        <taxon>Pseudonocardiaceae</taxon>
        <taxon>Amycolatopsis</taxon>
    </lineage>
</organism>
<evidence type="ECO:0000313" key="3">
    <source>
        <dbReference type="EMBL" id="SEP16312.1"/>
    </source>
</evidence>
<feature type="region of interest" description="Disordered" evidence="1">
    <location>
        <begin position="114"/>
        <end position="137"/>
    </location>
</feature>
<sequence>MKVEALDSEMVQGPRRAADPQCDPGSPVRTCVGCKTRAVIGELLRVVAVDGRLVVDERRRLPGRGAWLHPGPGCLAKAERRRAFPRALKAQGVLDAAGLHHHPALTALTARTAETGTGTYPEPTGIKEAGRPVMSQP</sequence>
<name>A0A1H8VLI5_9PSEU</name>